<evidence type="ECO:0000256" key="4">
    <source>
        <dbReference type="ARBA" id="ARBA00022989"/>
    </source>
</evidence>
<keyword evidence="3 6" id="KW-0812">Transmembrane</keyword>
<dbReference type="PANTHER" id="PTHR35007">
    <property type="entry name" value="INTEGRAL MEMBRANE PROTEIN-RELATED"/>
    <property type="match status" value="1"/>
</dbReference>
<evidence type="ECO:0000256" key="6">
    <source>
        <dbReference type="SAM" id="Phobius"/>
    </source>
</evidence>
<dbReference type="Pfam" id="PF00482">
    <property type="entry name" value="T2SSF"/>
    <property type="match status" value="1"/>
</dbReference>
<feature type="transmembrane region" description="Helical" evidence="6">
    <location>
        <begin position="272"/>
        <end position="290"/>
    </location>
</feature>
<evidence type="ECO:0000256" key="5">
    <source>
        <dbReference type="ARBA" id="ARBA00023136"/>
    </source>
</evidence>
<sequence length="292" mass="31277">MSMQVLVMCGAAVGAGAAVMISQLRPAPPRLDLALERMDTSSRRYAYAPAEPSSWQSGVQRVLQRAPGRLPAADLRLLGTAPERFLFEKGLLALLGLLFPVVPYVAWLAMGLSVPVFVPGIVGVVAAVVLWLVPDGYVRRQADQARQEFTHACGAFLDLVATRMASNVGALQALHDAAGVGRGWAFVRIKEALERARSEQSSPWSALEQLGDELRLPLLGDLADIMRLSSDDGAAVYDTLRNRAASLNDELLAGETTEANQASEKMSVPTSLIAVLVMVLVAFPAVQSLFTI</sequence>
<evidence type="ECO:0000256" key="3">
    <source>
        <dbReference type="ARBA" id="ARBA00022692"/>
    </source>
</evidence>
<evidence type="ECO:0000259" key="7">
    <source>
        <dbReference type="Pfam" id="PF00482"/>
    </source>
</evidence>
<feature type="domain" description="Type II secretion system protein GspF" evidence="7">
    <location>
        <begin position="156"/>
        <end position="284"/>
    </location>
</feature>
<comment type="caution">
    <text evidence="8">The sequence shown here is derived from an EMBL/GenBank/DDBJ whole genome shotgun (WGS) entry which is preliminary data.</text>
</comment>
<keyword evidence="5 6" id="KW-0472">Membrane</keyword>
<evidence type="ECO:0000313" key="9">
    <source>
        <dbReference type="Proteomes" id="UP000472710"/>
    </source>
</evidence>
<protein>
    <submittedName>
        <fullName evidence="8">Membrane protein</fullName>
    </submittedName>
</protein>
<dbReference type="Proteomes" id="UP000472710">
    <property type="component" value="Unassembled WGS sequence"/>
</dbReference>
<name>A0ABQ1CRH5_STRDI</name>
<dbReference type="InterPro" id="IPR018076">
    <property type="entry name" value="T2SS_GspF_dom"/>
</dbReference>
<keyword evidence="9" id="KW-1185">Reference proteome</keyword>
<organism evidence="8 9">
    <name type="scientific">Streptomyces diastaticus subsp. diastaticus</name>
    <dbReference type="NCBI Taxonomy" id="68040"/>
    <lineage>
        <taxon>Bacteria</taxon>
        <taxon>Bacillati</taxon>
        <taxon>Actinomycetota</taxon>
        <taxon>Actinomycetes</taxon>
        <taxon>Kitasatosporales</taxon>
        <taxon>Streptomycetaceae</taxon>
        <taxon>Streptomyces</taxon>
        <taxon>Streptomyces diastaticus group</taxon>
    </lineage>
</organism>
<keyword evidence="4 6" id="KW-1133">Transmembrane helix</keyword>
<comment type="subcellular location">
    <subcellularLocation>
        <location evidence="1">Cell membrane</location>
        <topology evidence="1">Multi-pass membrane protein</topology>
    </subcellularLocation>
</comment>
<dbReference type="PANTHER" id="PTHR35007:SF1">
    <property type="entry name" value="PILUS ASSEMBLY PROTEIN"/>
    <property type="match status" value="1"/>
</dbReference>
<evidence type="ECO:0000313" key="8">
    <source>
        <dbReference type="EMBL" id="GFH72887.1"/>
    </source>
</evidence>
<accession>A0ABQ1CRH5</accession>
<feature type="transmembrane region" description="Helical" evidence="6">
    <location>
        <begin position="104"/>
        <end position="133"/>
    </location>
</feature>
<evidence type="ECO:0000256" key="2">
    <source>
        <dbReference type="ARBA" id="ARBA00022475"/>
    </source>
</evidence>
<evidence type="ECO:0000256" key="1">
    <source>
        <dbReference type="ARBA" id="ARBA00004651"/>
    </source>
</evidence>
<keyword evidence="2" id="KW-1003">Cell membrane</keyword>
<dbReference type="GeneID" id="95073478"/>
<dbReference type="RefSeq" id="WP_189500792.1">
    <property type="nucleotide sequence ID" value="NZ_BLLN01000004.1"/>
</dbReference>
<reference evidence="8 9" key="1">
    <citation type="submission" date="2020-02" db="EMBL/GenBank/DDBJ databases">
        <title>Whole genome shotgun sequence of Streptomyces diastaticus subsp. diastaticus NBRC 13412.</title>
        <authorList>
            <person name="Ichikawa N."/>
            <person name="Komaki H."/>
            <person name="Tamura T."/>
        </authorList>
    </citation>
    <scope>NUCLEOTIDE SEQUENCE [LARGE SCALE GENOMIC DNA]</scope>
    <source>
        <strain evidence="8 9">NBRC 13412</strain>
    </source>
</reference>
<gene>
    <name evidence="8" type="ORF">Sdia_36550</name>
</gene>
<proteinExistence type="predicted"/>
<dbReference type="EMBL" id="BLLN01000004">
    <property type="protein sequence ID" value="GFH72887.1"/>
    <property type="molecule type" value="Genomic_DNA"/>
</dbReference>